<dbReference type="OrthoDB" id="140919at2"/>
<comment type="function">
    <text evidence="4">Catalyzes the reversible isomerization of glucose-6-phosphate to fructose-6-phosphate.</text>
</comment>
<dbReference type="SUPFAM" id="SSF53697">
    <property type="entry name" value="SIS domain"/>
    <property type="match status" value="1"/>
</dbReference>
<dbReference type="GO" id="GO:0005829">
    <property type="term" value="C:cytosol"/>
    <property type="evidence" value="ECO:0007669"/>
    <property type="project" value="TreeGrafter"/>
</dbReference>
<dbReference type="GO" id="GO:0006094">
    <property type="term" value="P:gluconeogenesis"/>
    <property type="evidence" value="ECO:0007669"/>
    <property type="project" value="UniProtKB-UniRule"/>
</dbReference>
<keyword evidence="2 4" id="KW-0324">Glycolysis</keyword>
<dbReference type="PANTHER" id="PTHR11469:SF1">
    <property type="entry name" value="GLUCOSE-6-PHOSPHATE ISOMERASE"/>
    <property type="match status" value="1"/>
</dbReference>
<feature type="active site" description="Proton donor" evidence="4">
    <location>
        <position position="312"/>
    </location>
</feature>
<dbReference type="KEGG" id="tas:TASI_1244"/>
<protein>
    <recommendedName>
        <fullName evidence="4">Glucose-6-phosphate isomerase</fullName>
        <shortName evidence="4">GPI</shortName>
        <ecNumber evidence="4">5.3.1.9</ecNumber>
    </recommendedName>
    <alternativeName>
        <fullName evidence="4">Phosphoglucose isomerase</fullName>
        <shortName evidence="4">PGI</shortName>
    </alternativeName>
    <alternativeName>
        <fullName evidence="4">Phosphohexose isomerase</fullName>
        <shortName evidence="4">PHI</shortName>
    </alternativeName>
</protein>
<sequence>MDNSKNITTTKFRTVWDEFANQVHSIKFTPEPDEHEIGNLTLDFTFQKKSSKTVELFENLLNLRDFHSKRKKIFEPVLGNPSNHLFERNNYDGFFERYQKEFSHIDRIKTVIHIGIGGNEWGTKLLVDAFKNPLSPEIIFLSSFDPNLNGHLLQRLDAESTLVVVVSRTLKTKEVISNLNQVKEWLKKEKPIDTFKNIIGISENNELLDELEIPIENKFVPDGILGRFSLWTMYSLTAAIACGADAYSEFIKGAQIIDKHFRKQETPSNIPILMAMHSIINQNIFEHKSTNIAIYDPKLKYLNPYLQQLKMESLGKSVTISGDAVELTTEGVVWGLNCTQAHHTYFQWLHQGMHPTSVDFIANESLTDLFEEYKYQRELLYFGNACANPPPSQKLKGTTPSNSIKYKELTPRVLGSIIALYEHETFVKSVIWDINPYDQWGVDWGKQSNKGA</sequence>
<keyword evidence="4" id="KW-0963">Cytoplasm</keyword>
<dbReference type="CDD" id="cd05016">
    <property type="entry name" value="SIS_PGI_2"/>
    <property type="match status" value="1"/>
</dbReference>
<comment type="pathway">
    <text evidence="4 5">Carbohydrate degradation; glycolysis; D-glyceraldehyde 3-phosphate and glycerone phosphate from D-glucose: step 2/4.</text>
</comment>
<dbReference type="EMBL" id="CP003059">
    <property type="protein sequence ID" value="AEP36991.1"/>
    <property type="molecule type" value="Genomic_DNA"/>
</dbReference>
<dbReference type="InterPro" id="IPR035482">
    <property type="entry name" value="SIS_PGI_2"/>
</dbReference>
<dbReference type="PRINTS" id="PR00662">
    <property type="entry name" value="G6PISOMERASE"/>
</dbReference>
<dbReference type="UniPathway" id="UPA00138"/>
<dbReference type="PANTHER" id="PTHR11469">
    <property type="entry name" value="GLUCOSE-6-PHOSPHATE ISOMERASE"/>
    <property type="match status" value="1"/>
</dbReference>
<dbReference type="STRING" id="1008459.TASI_1244"/>
<keyword evidence="3 4" id="KW-0413">Isomerase</keyword>
<accession>G4QBL3</accession>
<dbReference type="GO" id="GO:0006096">
    <property type="term" value="P:glycolytic process"/>
    <property type="evidence" value="ECO:0007669"/>
    <property type="project" value="UniProtKB-UniRule"/>
</dbReference>
<comment type="catalytic activity">
    <reaction evidence="4 5">
        <text>alpha-D-glucose 6-phosphate = beta-D-fructose 6-phosphate</text>
        <dbReference type="Rhea" id="RHEA:11816"/>
        <dbReference type="ChEBI" id="CHEBI:57634"/>
        <dbReference type="ChEBI" id="CHEBI:58225"/>
        <dbReference type="EC" id="5.3.1.9"/>
    </reaction>
</comment>
<dbReference type="EC" id="5.3.1.9" evidence="4"/>
<dbReference type="HOGENOM" id="CLU_017947_3_1_4"/>
<dbReference type="RefSeq" id="WP_014111885.1">
    <property type="nucleotide sequence ID" value="NC_016043.1"/>
</dbReference>
<evidence type="ECO:0000313" key="7">
    <source>
        <dbReference type="Proteomes" id="UP000009284"/>
    </source>
</evidence>
<dbReference type="Proteomes" id="UP000009284">
    <property type="component" value="Chromosome"/>
</dbReference>
<dbReference type="InterPro" id="IPR046348">
    <property type="entry name" value="SIS_dom_sf"/>
</dbReference>
<feature type="active site" evidence="4">
    <location>
        <position position="446"/>
    </location>
</feature>
<dbReference type="GO" id="GO:0097367">
    <property type="term" value="F:carbohydrate derivative binding"/>
    <property type="evidence" value="ECO:0007669"/>
    <property type="project" value="InterPro"/>
</dbReference>
<keyword evidence="1 4" id="KW-0312">Gluconeogenesis</keyword>
<reference key="1">
    <citation type="submission" date="2011-09" db="EMBL/GenBank/DDBJ databases">
        <title>Genomic characterization of the Taylorella genus.</title>
        <authorList>
            <person name="Hebert L."/>
            <person name="Moumen B."/>
            <person name="Pons N."/>
            <person name="Duquesne F."/>
            <person name="Breuil M.-F."/>
            <person name="Goux D."/>
            <person name="Batto J.-M."/>
            <person name="Renault P."/>
            <person name="Laugier C."/>
            <person name="Petry S."/>
        </authorList>
    </citation>
    <scope>NUCLEOTIDE SEQUENCE</scope>
    <source>
        <strain>MCE3</strain>
    </source>
</reference>
<comment type="subcellular location">
    <subcellularLocation>
        <location evidence="4">Cytoplasm</location>
    </subcellularLocation>
</comment>
<evidence type="ECO:0000256" key="1">
    <source>
        <dbReference type="ARBA" id="ARBA00022432"/>
    </source>
</evidence>
<dbReference type="eggNOG" id="COG0166">
    <property type="taxonomic scope" value="Bacteria"/>
</dbReference>
<dbReference type="Pfam" id="PF00342">
    <property type="entry name" value="PGI"/>
    <property type="match status" value="1"/>
</dbReference>
<organism evidence="6 7">
    <name type="scientific">Taylorella asinigenitalis (strain MCE3)</name>
    <dbReference type="NCBI Taxonomy" id="1008459"/>
    <lineage>
        <taxon>Bacteria</taxon>
        <taxon>Pseudomonadati</taxon>
        <taxon>Pseudomonadota</taxon>
        <taxon>Betaproteobacteria</taxon>
        <taxon>Burkholderiales</taxon>
        <taxon>Alcaligenaceae</taxon>
        <taxon>Taylorella</taxon>
    </lineage>
</organism>
<comment type="pathway">
    <text evidence="4">Carbohydrate biosynthesis; gluconeogenesis.</text>
</comment>
<proteinExistence type="inferred from homology"/>
<dbReference type="GO" id="GO:0051156">
    <property type="term" value="P:glucose 6-phosphate metabolic process"/>
    <property type="evidence" value="ECO:0007669"/>
    <property type="project" value="TreeGrafter"/>
</dbReference>
<dbReference type="PROSITE" id="PS51463">
    <property type="entry name" value="P_GLUCOSE_ISOMERASE_3"/>
    <property type="match status" value="1"/>
</dbReference>
<dbReference type="HAMAP" id="MF_00473">
    <property type="entry name" value="G6P_isomerase"/>
    <property type="match status" value="1"/>
</dbReference>
<keyword evidence="7" id="KW-1185">Reference proteome</keyword>
<dbReference type="Gene3D" id="3.40.50.10490">
    <property type="entry name" value="Glucose-6-phosphate isomerase like protein, domain 1"/>
    <property type="match status" value="2"/>
</dbReference>
<dbReference type="UniPathway" id="UPA00109">
    <property type="reaction ID" value="UER00181"/>
</dbReference>
<dbReference type="AlphaFoldDB" id="G4QBL3"/>
<evidence type="ECO:0000256" key="2">
    <source>
        <dbReference type="ARBA" id="ARBA00023152"/>
    </source>
</evidence>
<dbReference type="InterPro" id="IPR001672">
    <property type="entry name" value="G6P_Isomerase"/>
</dbReference>
<evidence type="ECO:0000256" key="3">
    <source>
        <dbReference type="ARBA" id="ARBA00023235"/>
    </source>
</evidence>
<feature type="active site" evidence="4">
    <location>
        <position position="343"/>
    </location>
</feature>
<name>G4QBL3_TAYAM</name>
<evidence type="ECO:0000256" key="4">
    <source>
        <dbReference type="HAMAP-Rule" id="MF_00473"/>
    </source>
</evidence>
<reference evidence="6 7" key="2">
    <citation type="journal article" date="2012" name="PLoS ONE">
        <title>Genomic characterization of the taylorella genus.</title>
        <authorList>
            <person name="Hebert L."/>
            <person name="Moumen B."/>
            <person name="Pons N."/>
            <person name="Duquesne F."/>
            <person name="Breuil M.F."/>
            <person name="Goux D."/>
            <person name="Batto J.M."/>
            <person name="Laugier C."/>
            <person name="Renault P."/>
            <person name="Petry S."/>
        </authorList>
    </citation>
    <scope>NUCLEOTIDE SEQUENCE [LARGE SCALE GENOMIC DNA]</scope>
    <source>
        <strain evidence="6 7">MCE3</strain>
    </source>
</reference>
<dbReference type="GO" id="GO:0048029">
    <property type="term" value="F:monosaccharide binding"/>
    <property type="evidence" value="ECO:0007669"/>
    <property type="project" value="TreeGrafter"/>
</dbReference>
<evidence type="ECO:0000313" key="6">
    <source>
        <dbReference type="EMBL" id="AEP36991.1"/>
    </source>
</evidence>
<gene>
    <name evidence="4" type="primary">pgi</name>
    <name evidence="6" type="ordered locus">TASI_1244</name>
</gene>
<dbReference type="GO" id="GO:0004347">
    <property type="term" value="F:glucose-6-phosphate isomerase activity"/>
    <property type="evidence" value="ECO:0007669"/>
    <property type="project" value="UniProtKB-UniRule"/>
</dbReference>
<evidence type="ECO:0000256" key="5">
    <source>
        <dbReference type="RuleBase" id="RU000612"/>
    </source>
</evidence>
<comment type="similarity">
    <text evidence="4 5">Belongs to the GPI family.</text>
</comment>